<dbReference type="SUPFAM" id="SSF52047">
    <property type="entry name" value="RNI-like"/>
    <property type="match status" value="1"/>
</dbReference>
<dbReference type="Proteomes" id="UP000717328">
    <property type="component" value="Unassembled WGS sequence"/>
</dbReference>
<dbReference type="Gene3D" id="3.80.10.10">
    <property type="entry name" value="Ribonuclease Inhibitor"/>
    <property type="match status" value="1"/>
</dbReference>
<evidence type="ECO:0000313" key="1">
    <source>
        <dbReference type="EMBL" id="KAG5634619.1"/>
    </source>
</evidence>
<dbReference type="AlphaFoldDB" id="A0A9P7K2Y4"/>
<reference evidence="1" key="2">
    <citation type="submission" date="2021-10" db="EMBL/GenBank/DDBJ databases">
        <title>Phylogenomics reveals ancestral predisposition of the termite-cultivated fungus Termitomyces towards a domesticated lifestyle.</title>
        <authorList>
            <person name="Auxier B."/>
            <person name="Grum-Grzhimaylo A."/>
            <person name="Cardenas M.E."/>
            <person name="Lodge J.D."/>
            <person name="Laessoe T."/>
            <person name="Pedersen O."/>
            <person name="Smith M.E."/>
            <person name="Kuyper T.W."/>
            <person name="Franco-Molano E.A."/>
            <person name="Baroni T.J."/>
            <person name="Aanen D.K."/>
        </authorList>
    </citation>
    <scope>NUCLEOTIDE SEQUENCE</scope>
    <source>
        <strain evidence="1">D49</strain>
    </source>
</reference>
<reference evidence="1" key="1">
    <citation type="submission" date="2021-02" db="EMBL/GenBank/DDBJ databases">
        <authorList>
            <person name="Nieuwenhuis M."/>
            <person name="Van De Peppel L.J.J."/>
        </authorList>
    </citation>
    <scope>NUCLEOTIDE SEQUENCE</scope>
    <source>
        <strain evidence="1">D49</strain>
    </source>
</reference>
<keyword evidence="2" id="KW-1185">Reference proteome</keyword>
<proteinExistence type="predicted"/>
<comment type="caution">
    <text evidence="1">The sequence shown here is derived from an EMBL/GenBank/DDBJ whole genome shotgun (WGS) entry which is preliminary data.</text>
</comment>
<evidence type="ECO:0000313" key="2">
    <source>
        <dbReference type="Proteomes" id="UP000717328"/>
    </source>
</evidence>
<name>A0A9P7K2Y4_9AGAR</name>
<dbReference type="InterPro" id="IPR032675">
    <property type="entry name" value="LRR_dom_sf"/>
</dbReference>
<sequence>MGNNNDGITVIDITNPEDPAFCFVSVNGLDAEEVPLMVPLSATSYVRAYYPAPRPNEAAQDGRMSEETIMKILSQLPSDRSVTLEMLAEAWPGDYLTEKDPEDCGFIPLAYSATMIETRKIPSLMELSLKPAIDHALDNDQTEYLQDLDFLSEKAQAIIEVFQSRKKIPDSGIALLATALGQVSDDTIDISHFSLSTDQIVNLISAFPNLKTLKLSHNPAVTVDTIHAVLSSKPKIKRLVALDTCITNESLSTLLSTAAHLFLHLDAFIHCFFFTGKSHFPSAFSFIGSTSTSRSNLYGASLPFFSPALVVQALTDYFCKINYLDRLQGTGMQCQATLSTEVRKPGETWLNRSVPLIAPFSLRALSGEGWFFAYSSPEYNRPASYFAFAQAAEPGGAPSTGGASADPVSGSHFTAKKIVDLKGFLLEMESEGREPAPAAAVEALQKIFQQLGEDSNHNLKLMDEEQLKTFCQNALSAK</sequence>
<accession>A0A9P7K2Y4</accession>
<protein>
    <submittedName>
        <fullName evidence="1">Uncharacterized protein</fullName>
    </submittedName>
</protein>
<organism evidence="1 2">
    <name type="scientific">Sphagnurus paluster</name>
    <dbReference type="NCBI Taxonomy" id="117069"/>
    <lineage>
        <taxon>Eukaryota</taxon>
        <taxon>Fungi</taxon>
        <taxon>Dikarya</taxon>
        <taxon>Basidiomycota</taxon>
        <taxon>Agaricomycotina</taxon>
        <taxon>Agaricomycetes</taxon>
        <taxon>Agaricomycetidae</taxon>
        <taxon>Agaricales</taxon>
        <taxon>Tricholomatineae</taxon>
        <taxon>Lyophyllaceae</taxon>
        <taxon>Sphagnurus</taxon>
    </lineage>
</organism>
<gene>
    <name evidence="1" type="ORF">H0H81_001367</name>
</gene>
<dbReference type="EMBL" id="JABCKI010006335">
    <property type="protein sequence ID" value="KAG5634619.1"/>
    <property type="molecule type" value="Genomic_DNA"/>
</dbReference>
<dbReference type="OrthoDB" id="3515175at2759"/>